<feature type="region of interest" description="Disordered" evidence="1">
    <location>
        <begin position="1"/>
        <end position="24"/>
    </location>
</feature>
<comment type="caution">
    <text evidence="2">The sequence shown here is derived from an EMBL/GenBank/DDBJ whole genome shotgun (WGS) entry which is preliminary data.</text>
</comment>
<evidence type="ECO:0008006" key="4">
    <source>
        <dbReference type="Google" id="ProtNLM"/>
    </source>
</evidence>
<sequence>MRRMQQPPPPQSPRNAFARPDNSRWTGDKAAEFIKVLAGCGMVARAARSVGMSRQAAYRLRARAPQFAFLWDEAVKVAAARKAAARRGRAPVHPLLSRAPYPPEDRRDGPGRDG</sequence>
<dbReference type="EMBL" id="JYNE01000018">
    <property type="protein sequence ID" value="KNH03023.1"/>
    <property type="molecule type" value="Genomic_DNA"/>
</dbReference>
<organism evidence="2 3">
    <name type="scientific">Qipengyuania citrea LAMA 915</name>
    <dbReference type="NCBI Taxonomy" id="1306953"/>
    <lineage>
        <taxon>Bacteria</taxon>
        <taxon>Pseudomonadati</taxon>
        <taxon>Pseudomonadota</taxon>
        <taxon>Alphaproteobacteria</taxon>
        <taxon>Sphingomonadales</taxon>
        <taxon>Erythrobacteraceae</taxon>
        <taxon>Qipengyuania</taxon>
    </lineage>
</organism>
<feature type="region of interest" description="Disordered" evidence="1">
    <location>
        <begin position="85"/>
        <end position="114"/>
    </location>
</feature>
<dbReference type="PATRIC" id="fig|1306953.7.peg.1014"/>
<dbReference type="STRING" id="1306953.J121_988"/>
<feature type="compositionally biased region" description="Basic and acidic residues" evidence="1">
    <location>
        <begin position="103"/>
        <end position="114"/>
    </location>
</feature>
<evidence type="ECO:0000256" key="1">
    <source>
        <dbReference type="SAM" id="MobiDB-lite"/>
    </source>
</evidence>
<name>A0A0L1KGB5_9SPHN</name>
<dbReference type="Proteomes" id="UP000037446">
    <property type="component" value="Unassembled WGS sequence"/>
</dbReference>
<evidence type="ECO:0000313" key="3">
    <source>
        <dbReference type="Proteomes" id="UP000037446"/>
    </source>
</evidence>
<dbReference type="AlphaFoldDB" id="A0A0L1KGB5"/>
<proteinExistence type="predicted"/>
<feature type="compositionally biased region" description="Pro residues" evidence="1">
    <location>
        <begin position="1"/>
        <end position="12"/>
    </location>
</feature>
<accession>A0A0L1KGB5</accession>
<protein>
    <recommendedName>
        <fullName evidence="4">LysR family transcriptional regulator</fullName>
    </recommendedName>
</protein>
<reference evidence="2" key="1">
    <citation type="submission" date="2015-02" db="EMBL/GenBank/DDBJ databases">
        <authorList>
            <person name="Chooi Y.-H."/>
        </authorList>
    </citation>
    <scope>NUCLEOTIDE SEQUENCE [LARGE SCALE GENOMIC DNA]</scope>
    <source>
        <strain evidence="2">LAMA 915</strain>
    </source>
</reference>
<gene>
    <name evidence="2" type="ORF">J121_988</name>
</gene>
<evidence type="ECO:0000313" key="2">
    <source>
        <dbReference type="EMBL" id="KNH03023.1"/>
    </source>
</evidence>